<dbReference type="EMBL" id="JAFMPT010000001">
    <property type="protein sequence ID" value="MCC1483035.1"/>
    <property type="molecule type" value="Genomic_DNA"/>
</dbReference>
<evidence type="ECO:0000313" key="2">
    <source>
        <dbReference type="Proteomes" id="UP000778797"/>
    </source>
</evidence>
<evidence type="ECO:0000313" key="1">
    <source>
        <dbReference type="EMBL" id="MCC1483035.1"/>
    </source>
</evidence>
<name>A0ABS8EKD2_9FLAO</name>
<gene>
    <name evidence="1" type="ORF">J1C55_00400</name>
</gene>
<protein>
    <submittedName>
        <fullName evidence="1">GTPase</fullName>
    </submittedName>
</protein>
<keyword evidence="2" id="KW-1185">Reference proteome</keyword>
<comment type="caution">
    <text evidence="1">The sequence shown here is derived from an EMBL/GenBank/DDBJ whole genome shotgun (WGS) entry which is preliminary data.</text>
</comment>
<accession>A0ABS8EKD2</accession>
<dbReference type="Proteomes" id="UP000778797">
    <property type="component" value="Unassembled WGS sequence"/>
</dbReference>
<proteinExistence type="predicted"/>
<sequence length="120" mass="13636">MKLIFVYNAKSGKLNALLDAGHKLISPKTYQCSLCTLTHGTFSENKIWKEFRTQSSIAMEFLHTDEFEKTHPNKNFSYPIILKDDNGVLSTFIDSKTLNRIDALEELITQINSLLISKPA</sequence>
<reference evidence="2" key="1">
    <citation type="submission" date="2021-03" db="EMBL/GenBank/DDBJ databases">
        <title>Genome of Cognatishimia sp. F0-27.</title>
        <authorList>
            <person name="Ping X."/>
        </authorList>
    </citation>
    <scope>NUCLEOTIDE SEQUENCE [LARGE SCALE GENOMIC DNA]</scope>
    <source>
        <strain evidence="2">E313</strain>
    </source>
</reference>
<dbReference type="RefSeq" id="WP_227475451.1">
    <property type="nucleotide sequence ID" value="NZ_JAFMPT010000001.1"/>
</dbReference>
<organism evidence="1 2">
    <name type="scientific">Winogradskyella immobilis</name>
    <dbReference type="NCBI Taxonomy" id="2816852"/>
    <lineage>
        <taxon>Bacteria</taxon>
        <taxon>Pseudomonadati</taxon>
        <taxon>Bacteroidota</taxon>
        <taxon>Flavobacteriia</taxon>
        <taxon>Flavobacteriales</taxon>
        <taxon>Flavobacteriaceae</taxon>
        <taxon>Winogradskyella</taxon>
    </lineage>
</organism>
<reference evidence="2" key="2">
    <citation type="submission" date="2023-07" db="EMBL/GenBank/DDBJ databases">
        <title>Genome of Winogradskyella sp. E313.</title>
        <authorList>
            <person name="Zhou Y."/>
        </authorList>
    </citation>
    <scope>NUCLEOTIDE SEQUENCE [LARGE SCALE GENOMIC DNA]</scope>
    <source>
        <strain evidence="2">E313</strain>
    </source>
</reference>